<keyword evidence="2" id="KW-0238">DNA-binding</keyword>
<evidence type="ECO:0000313" key="2">
    <source>
        <dbReference type="EMBL" id="XCH48635.1"/>
    </source>
</evidence>
<evidence type="ECO:0000259" key="1">
    <source>
        <dbReference type="SMART" id="SM00966"/>
    </source>
</evidence>
<accession>A0AAU8H1U3</accession>
<dbReference type="InterPro" id="IPR007159">
    <property type="entry name" value="SpoVT-AbrB_dom"/>
</dbReference>
<sequence length="102" mass="11632">MFYSLRQRKDGTFAVNVPTWVIKLLKMQIGDYVGLEVRRGAIVLNPKQYSGFTYKLRRNGRYAEVGIPSWVVKQLRLKAGDKVDFSIQGGKVLITPVKEELS</sequence>
<dbReference type="SUPFAM" id="SSF89447">
    <property type="entry name" value="AbrB/MazE/MraZ-like"/>
    <property type="match status" value="1"/>
</dbReference>
<name>A0AAU8H1U3_9BACT</name>
<feature type="domain" description="SpoVT-AbrB" evidence="1">
    <location>
        <begin position="57"/>
        <end position="102"/>
    </location>
</feature>
<feature type="domain" description="SpoVT-AbrB" evidence="1">
    <location>
        <begin position="7"/>
        <end position="52"/>
    </location>
</feature>
<dbReference type="Gene3D" id="2.10.260.10">
    <property type="match status" value="1"/>
</dbReference>
<organism evidence="2">
    <name type="scientific">Thermodesulfovibrio obliviosus</name>
    <dbReference type="NCBI Taxonomy" id="3118332"/>
    <lineage>
        <taxon>Bacteria</taxon>
        <taxon>Pseudomonadati</taxon>
        <taxon>Nitrospirota</taxon>
        <taxon>Thermodesulfovibrionia</taxon>
        <taxon>Thermodesulfovibrionales</taxon>
        <taxon>Thermodesulfovibrionaceae</taxon>
        <taxon>Thermodesulfovibrio</taxon>
    </lineage>
</organism>
<gene>
    <name evidence="2" type="ORF">V4D31_00430</name>
</gene>
<dbReference type="RefSeq" id="WP_353686277.1">
    <property type="nucleotide sequence ID" value="NZ_CP144374.1"/>
</dbReference>
<dbReference type="SMART" id="SM00966">
    <property type="entry name" value="SpoVT_AbrB"/>
    <property type="match status" value="2"/>
</dbReference>
<protein>
    <submittedName>
        <fullName evidence="2">AbrB/MazE/SpoVT family DNA-binding domain-containing protein</fullName>
    </submittedName>
</protein>
<dbReference type="AlphaFoldDB" id="A0AAU8H1U3"/>
<dbReference type="InterPro" id="IPR037914">
    <property type="entry name" value="SpoVT-AbrB_sf"/>
</dbReference>
<proteinExistence type="predicted"/>
<dbReference type="EMBL" id="CP144374">
    <property type="protein sequence ID" value="XCH48635.1"/>
    <property type="molecule type" value="Genomic_DNA"/>
</dbReference>
<dbReference type="GO" id="GO:0003677">
    <property type="term" value="F:DNA binding"/>
    <property type="evidence" value="ECO:0007669"/>
    <property type="project" value="UniProtKB-KW"/>
</dbReference>
<dbReference type="KEGG" id="tob:V4D31_00430"/>
<reference evidence="2" key="1">
    <citation type="submission" date="2024-01" db="EMBL/GenBank/DDBJ databases">
        <title>The first autotrophic representatives of the genus Thermodesulfovibrio.</title>
        <authorList>
            <person name="Maltseva A.I."/>
            <person name="Elcheninov A.G."/>
            <person name="Kublanov I.V."/>
            <person name="Lebedinsky A.V."/>
            <person name="Frolov E.N."/>
        </authorList>
    </citation>
    <scope>NUCLEOTIDE SEQUENCE</scope>
    <source>
        <strain evidence="2">3462-1</strain>
    </source>
</reference>